<protein>
    <recommendedName>
        <fullName evidence="10">Purine nucleoside phosphorylase</fullName>
    </recommendedName>
</protein>
<dbReference type="PANTHER" id="PTHR30616">
    <property type="entry name" value="UNCHARACTERIZED PROTEIN YFIH"/>
    <property type="match status" value="1"/>
</dbReference>
<sequence length="208" mass="22487">MGDVPSLVAQNRQHFKTQACMPTEPLWLQQVHGIVVARPDLAKVAAATAVVADAAYSCAREKVCVVMTADCLPLLVCDKAGREVAAIHAGWRGLAAGVIEQTIMHFKAKPADIMVWLGPAIGPQSFEVGAEVRAAFVSRHPATAAAFKVQANGKYLADIYLLARLRLAVQGITAIYGGNYCTYQQAEHFFSYRRDGQTGRMASAIWLD</sequence>
<evidence type="ECO:0000256" key="7">
    <source>
        <dbReference type="ARBA" id="ARBA00047989"/>
    </source>
</evidence>
<dbReference type="InterPro" id="IPR011324">
    <property type="entry name" value="Cytotoxic_necrot_fac-like_cat"/>
</dbReference>
<accession>A0ABQ3L015</accession>
<comment type="catalytic activity">
    <reaction evidence="1">
        <text>inosine + phosphate = alpha-D-ribose 1-phosphate + hypoxanthine</text>
        <dbReference type="Rhea" id="RHEA:27646"/>
        <dbReference type="ChEBI" id="CHEBI:17368"/>
        <dbReference type="ChEBI" id="CHEBI:17596"/>
        <dbReference type="ChEBI" id="CHEBI:43474"/>
        <dbReference type="ChEBI" id="CHEBI:57720"/>
        <dbReference type="EC" id="2.4.2.1"/>
    </reaction>
    <physiologicalReaction direction="left-to-right" evidence="1">
        <dbReference type="Rhea" id="RHEA:27647"/>
    </physiologicalReaction>
</comment>
<dbReference type="Proteomes" id="UP000659697">
    <property type="component" value="Unassembled WGS sequence"/>
</dbReference>
<proteinExistence type="inferred from homology"/>
<comment type="caution">
    <text evidence="11">The sequence shown here is derived from an EMBL/GenBank/DDBJ whole genome shotgun (WGS) entry which is preliminary data.</text>
</comment>
<evidence type="ECO:0000313" key="12">
    <source>
        <dbReference type="Proteomes" id="UP000659697"/>
    </source>
</evidence>
<evidence type="ECO:0000256" key="6">
    <source>
        <dbReference type="ARBA" id="ARBA00022833"/>
    </source>
</evidence>
<dbReference type="PANTHER" id="PTHR30616:SF2">
    <property type="entry name" value="PURINE NUCLEOSIDE PHOSPHORYLASE LACC1"/>
    <property type="match status" value="1"/>
</dbReference>
<dbReference type="InterPro" id="IPR003730">
    <property type="entry name" value="Cu_polyphenol_OxRdtase"/>
</dbReference>
<evidence type="ECO:0000256" key="10">
    <source>
        <dbReference type="RuleBase" id="RU361274"/>
    </source>
</evidence>
<evidence type="ECO:0000313" key="11">
    <source>
        <dbReference type="EMBL" id="GHG68766.1"/>
    </source>
</evidence>
<keyword evidence="4" id="KW-0479">Metal-binding</keyword>
<evidence type="ECO:0000256" key="4">
    <source>
        <dbReference type="ARBA" id="ARBA00022723"/>
    </source>
</evidence>
<dbReference type="EMBL" id="BNAO01000004">
    <property type="protein sequence ID" value="GHG68766.1"/>
    <property type="molecule type" value="Genomic_DNA"/>
</dbReference>
<name>A0ABQ3L015_9ALTE</name>
<keyword evidence="12" id="KW-1185">Reference proteome</keyword>
<organism evidence="11 12">
    <name type="scientific">Alishewanella longhuensis</name>
    <dbReference type="NCBI Taxonomy" id="1091037"/>
    <lineage>
        <taxon>Bacteria</taxon>
        <taxon>Pseudomonadati</taxon>
        <taxon>Pseudomonadota</taxon>
        <taxon>Gammaproteobacteria</taxon>
        <taxon>Alteromonadales</taxon>
        <taxon>Alteromonadaceae</taxon>
        <taxon>Alishewanella</taxon>
    </lineage>
</organism>
<evidence type="ECO:0000256" key="8">
    <source>
        <dbReference type="ARBA" id="ARBA00048968"/>
    </source>
</evidence>
<evidence type="ECO:0000256" key="5">
    <source>
        <dbReference type="ARBA" id="ARBA00022801"/>
    </source>
</evidence>
<reference evidence="12" key="1">
    <citation type="journal article" date="2019" name="Int. J. Syst. Evol. Microbiol.">
        <title>The Global Catalogue of Microorganisms (GCM) 10K type strain sequencing project: providing services to taxonomists for standard genome sequencing and annotation.</title>
        <authorList>
            <consortium name="The Broad Institute Genomics Platform"/>
            <consortium name="The Broad Institute Genome Sequencing Center for Infectious Disease"/>
            <person name="Wu L."/>
            <person name="Ma J."/>
        </authorList>
    </citation>
    <scope>NUCLEOTIDE SEQUENCE [LARGE SCALE GENOMIC DNA]</scope>
    <source>
        <strain evidence="12">CGMCC 1.7003</strain>
    </source>
</reference>
<evidence type="ECO:0000256" key="2">
    <source>
        <dbReference type="ARBA" id="ARBA00007353"/>
    </source>
</evidence>
<keyword evidence="5" id="KW-0378">Hydrolase</keyword>
<comment type="similarity">
    <text evidence="2 10">Belongs to the purine nucleoside phosphorylase YfiH/LACC1 family.</text>
</comment>
<comment type="catalytic activity">
    <reaction evidence="8">
        <text>adenosine + phosphate = alpha-D-ribose 1-phosphate + adenine</text>
        <dbReference type="Rhea" id="RHEA:27642"/>
        <dbReference type="ChEBI" id="CHEBI:16335"/>
        <dbReference type="ChEBI" id="CHEBI:16708"/>
        <dbReference type="ChEBI" id="CHEBI:43474"/>
        <dbReference type="ChEBI" id="CHEBI:57720"/>
        <dbReference type="EC" id="2.4.2.1"/>
    </reaction>
    <physiologicalReaction direction="left-to-right" evidence="8">
        <dbReference type="Rhea" id="RHEA:27643"/>
    </physiologicalReaction>
</comment>
<dbReference type="SUPFAM" id="SSF64438">
    <property type="entry name" value="CNF1/YfiH-like putative cysteine hydrolases"/>
    <property type="match status" value="1"/>
</dbReference>
<keyword evidence="3" id="KW-0808">Transferase</keyword>
<dbReference type="NCBIfam" id="TIGR00726">
    <property type="entry name" value="peptidoglycan editing factor PgeF"/>
    <property type="match status" value="1"/>
</dbReference>
<evidence type="ECO:0000256" key="1">
    <source>
        <dbReference type="ARBA" id="ARBA00000553"/>
    </source>
</evidence>
<dbReference type="Pfam" id="PF02578">
    <property type="entry name" value="Cu-oxidase_4"/>
    <property type="match status" value="1"/>
</dbReference>
<comment type="catalytic activity">
    <reaction evidence="9">
        <text>S-methyl-5'-thioadenosine + phosphate = 5-(methylsulfanyl)-alpha-D-ribose 1-phosphate + adenine</text>
        <dbReference type="Rhea" id="RHEA:11852"/>
        <dbReference type="ChEBI" id="CHEBI:16708"/>
        <dbReference type="ChEBI" id="CHEBI:17509"/>
        <dbReference type="ChEBI" id="CHEBI:43474"/>
        <dbReference type="ChEBI" id="CHEBI:58533"/>
        <dbReference type="EC" id="2.4.2.28"/>
    </reaction>
    <physiologicalReaction direction="left-to-right" evidence="9">
        <dbReference type="Rhea" id="RHEA:11853"/>
    </physiologicalReaction>
</comment>
<keyword evidence="6" id="KW-0862">Zinc</keyword>
<comment type="catalytic activity">
    <reaction evidence="7">
        <text>adenosine + H2O + H(+) = inosine + NH4(+)</text>
        <dbReference type="Rhea" id="RHEA:24408"/>
        <dbReference type="ChEBI" id="CHEBI:15377"/>
        <dbReference type="ChEBI" id="CHEBI:15378"/>
        <dbReference type="ChEBI" id="CHEBI:16335"/>
        <dbReference type="ChEBI" id="CHEBI:17596"/>
        <dbReference type="ChEBI" id="CHEBI:28938"/>
        <dbReference type="EC" id="3.5.4.4"/>
    </reaction>
    <physiologicalReaction direction="left-to-right" evidence="7">
        <dbReference type="Rhea" id="RHEA:24409"/>
    </physiologicalReaction>
</comment>
<evidence type="ECO:0000256" key="3">
    <source>
        <dbReference type="ARBA" id="ARBA00022679"/>
    </source>
</evidence>
<dbReference type="InterPro" id="IPR038371">
    <property type="entry name" value="Cu_polyphenol_OxRdtase_sf"/>
</dbReference>
<gene>
    <name evidence="11" type="ORF">GCM10010919_18040</name>
</gene>
<dbReference type="CDD" id="cd16833">
    <property type="entry name" value="YfiH"/>
    <property type="match status" value="1"/>
</dbReference>
<evidence type="ECO:0000256" key="9">
    <source>
        <dbReference type="ARBA" id="ARBA00049893"/>
    </source>
</evidence>
<dbReference type="Gene3D" id="3.60.140.10">
    <property type="entry name" value="CNF1/YfiH-like putative cysteine hydrolases"/>
    <property type="match status" value="1"/>
</dbReference>